<feature type="region of interest" description="Disordered" evidence="1">
    <location>
        <begin position="1"/>
        <end position="32"/>
    </location>
</feature>
<sequence>MVQSNVVPAITGCNEHTSSEQIHHESYNSSYKNSKRITQNKIDAKETYTLTNQSNMPSTH</sequence>
<evidence type="ECO:0000313" key="2">
    <source>
        <dbReference type="EMBL" id="JAE35900.1"/>
    </source>
</evidence>
<name>A0A0A9HFD5_ARUDO</name>
<organism evidence="2">
    <name type="scientific">Arundo donax</name>
    <name type="common">Giant reed</name>
    <name type="synonym">Donax arundinaceus</name>
    <dbReference type="NCBI Taxonomy" id="35708"/>
    <lineage>
        <taxon>Eukaryota</taxon>
        <taxon>Viridiplantae</taxon>
        <taxon>Streptophyta</taxon>
        <taxon>Embryophyta</taxon>
        <taxon>Tracheophyta</taxon>
        <taxon>Spermatophyta</taxon>
        <taxon>Magnoliopsida</taxon>
        <taxon>Liliopsida</taxon>
        <taxon>Poales</taxon>
        <taxon>Poaceae</taxon>
        <taxon>PACMAD clade</taxon>
        <taxon>Arundinoideae</taxon>
        <taxon>Arundineae</taxon>
        <taxon>Arundo</taxon>
    </lineage>
</organism>
<reference evidence="2" key="2">
    <citation type="journal article" date="2015" name="Data Brief">
        <title>Shoot transcriptome of the giant reed, Arundo donax.</title>
        <authorList>
            <person name="Barrero R.A."/>
            <person name="Guerrero F.D."/>
            <person name="Moolhuijzen P."/>
            <person name="Goolsby J.A."/>
            <person name="Tidwell J."/>
            <person name="Bellgard S.E."/>
            <person name="Bellgard M.I."/>
        </authorList>
    </citation>
    <scope>NUCLEOTIDE SEQUENCE</scope>
    <source>
        <tissue evidence="2">Shoot tissue taken approximately 20 cm above the soil surface</tissue>
    </source>
</reference>
<evidence type="ECO:0000256" key="1">
    <source>
        <dbReference type="SAM" id="MobiDB-lite"/>
    </source>
</evidence>
<dbReference type="AlphaFoldDB" id="A0A0A9HFD5"/>
<protein>
    <submittedName>
        <fullName evidence="2">Uncharacterized protein</fullName>
    </submittedName>
</protein>
<dbReference type="EMBL" id="GBRH01161996">
    <property type="protein sequence ID" value="JAE35900.1"/>
    <property type="molecule type" value="Transcribed_RNA"/>
</dbReference>
<feature type="compositionally biased region" description="Basic and acidic residues" evidence="1">
    <location>
        <begin position="17"/>
        <end position="26"/>
    </location>
</feature>
<proteinExistence type="predicted"/>
<reference evidence="2" key="1">
    <citation type="submission" date="2014-09" db="EMBL/GenBank/DDBJ databases">
        <authorList>
            <person name="Magalhaes I.L.F."/>
            <person name="Oliveira U."/>
            <person name="Santos F.R."/>
            <person name="Vidigal T.H.D.A."/>
            <person name="Brescovit A.D."/>
            <person name="Santos A.J."/>
        </authorList>
    </citation>
    <scope>NUCLEOTIDE SEQUENCE</scope>
    <source>
        <tissue evidence="2">Shoot tissue taken approximately 20 cm above the soil surface</tissue>
    </source>
</reference>
<accession>A0A0A9HFD5</accession>